<organism evidence="1 2">
    <name type="scientific">Pisum sativum</name>
    <name type="common">Garden pea</name>
    <name type="synonym">Lathyrus oleraceus</name>
    <dbReference type="NCBI Taxonomy" id="3888"/>
    <lineage>
        <taxon>Eukaryota</taxon>
        <taxon>Viridiplantae</taxon>
        <taxon>Streptophyta</taxon>
        <taxon>Embryophyta</taxon>
        <taxon>Tracheophyta</taxon>
        <taxon>Spermatophyta</taxon>
        <taxon>Magnoliopsida</taxon>
        <taxon>eudicotyledons</taxon>
        <taxon>Gunneridae</taxon>
        <taxon>Pentapetalae</taxon>
        <taxon>rosids</taxon>
        <taxon>fabids</taxon>
        <taxon>Fabales</taxon>
        <taxon>Fabaceae</taxon>
        <taxon>Papilionoideae</taxon>
        <taxon>50 kb inversion clade</taxon>
        <taxon>NPAAA clade</taxon>
        <taxon>Hologalegina</taxon>
        <taxon>IRL clade</taxon>
        <taxon>Fabeae</taxon>
        <taxon>Lathyrus</taxon>
    </lineage>
</organism>
<dbReference type="AlphaFoldDB" id="A0A9D5B3X1"/>
<protein>
    <submittedName>
        <fullName evidence="1">Uncharacterized protein</fullName>
    </submittedName>
</protein>
<accession>A0A9D5B3X1</accession>
<dbReference type="Proteomes" id="UP001058974">
    <property type="component" value="Chromosome 3"/>
</dbReference>
<keyword evidence="2" id="KW-1185">Reference proteome</keyword>
<dbReference type="Gramene" id="Psat03G0399800-T1">
    <property type="protein sequence ID" value="KAI5429216.1"/>
    <property type="gene ID" value="KIW84_033998"/>
</dbReference>
<gene>
    <name evidence="1" type="ORF">KIW84_033998</name>
</gene>
<reference evidence="1 2" key="1">
    <citation type="journal article" date="2022" name="Nat. Genet.">
        <title>Improved pea reference genome and pan-genome highlight genomic features and evolutionary characteristics.</title>
        <authorList>
            <person name="Yang T."/>
            <person name="Liu R."/>
            <person name="Luo Y."/>
            <person name="Hu S."/>
            <person name="Wang D."/>
            <person name="Wang C."/>
            <person name="Pandey M.K."/>
            <person name="Ge S."/>
            <person name="Xu Q."/>
            <person name="Li N."/>
            <person name="Li G."/>
            <person name="Huang Y."/>
            <person name="Saxena R.K."/>
            <person name="Ji Y."/>
            <person name="Li M."/>
            <person name="Yan X."/>
            <person name="He Y."/>
            <person name="Liu Y."/>
            <person name="Wang X."/>
            <person name="Xiang C."/>
            <person name="Varshney R.K."/>
            <person name="Ding H."/>
            <person name="Gao S."/>
            <person name="Zong X."/>
        </authorList>
    </citation>
    <scope>NUCLEOTIDE SEQUENCE [LARGE SCALE GENOMIC DNA]</scope>
    <source>
        <strain evidence="1 2">cv. Zhongwan 6</strain>
    </source>
</reference>
<comment type="caution">
    <text evidence="1">The sequence shown here is derived from an EMBL/GenBank/DDBJ whole genome shotgun (WGS) entry which is preliminary data.</text>
</comment>
<evidence type="ECO:0000313" key="1">
    <source>
        <dbReference type="EMBL" id="KAI5429216.1"/>
    </source>
</evidence>
<dbReference type="EMBL" id="JAMSHJ010000003">
    <property type="protein sequence ID" value="KAI5429216.1"/>
    <property type="molecule type" value="Genomic_DNA"/>
</dbReference>
<sequence length="74" mass="8456">MPILVAPVSALRHQMPPSFPWGMPSHFVPEGYPPVFEFLVAQPIIETVGVYERMDEFQDQFQATKKKIQALRGK</sequence>
<name>A0A9D5B3X1_PEA</name>
<evidence type="ECO:0000313" key="2">
    <source>
        <dbReference type="Proteomes" id="UP001058974"/>
    </source>
</evidence>
<proteinExistence type="predicted"/>